<comment type="caution">
    <text evidence="12">The sequence shown here is derived from an EMBL/GenBank/DDBJ whole genome shotgun (WGS) entry which is preliminary data.</text>
</comment>
<evidence type="ECO:0000256" key="9">
    <source>
        <dbReference type="ARBA" id="ARBA00023136"/>
    </source>
</evidence>
<dbReference type="Pfam" id="PF13855">
    <property type="entry name" value="LRR_8"/>
    <property type="match status" value="2"/>
</dbReference>
<evidence type="ECO:0000256" key="5">
    <source>
        <dbReference type="ARBA" id="ARBA00022692"/>
    </source>
</evidence>
<dbReference type="EMBL" id="QEFC01002323">
    <property type="protein sequence ID" value="KAE9452960.1"/>
    <property type="molecule type" value="Genomic_DNA"/>
</dbReference>
<keyword evidence="6" id="KW-0732">Signal</keyword>
<evidence type="ECO:0000256" key="3">
    <source>
        <dbReference type="ARBA" id="ARBA00022475"/>
    </source>
</evidence>
<evidence type="ECO:0000313" key="13">
    <source>
        <dbReference type="Proteomes" id="UP000428333"/>
    </source>
</evidence>
<evidence type="ECO:0008006" key="14">
    <source>
        <dbReference type="Google" id="ProtNLM"/>
    </source>
</evidence>
<protein>
    <recommendedName>
        <fullName evidence="14">Leucine-rich repeat-containing N-terminal plant-type domain-containing protein</fullName>
    </recommendedName>
</protein>
<dbReference type="AlphaFoldDB" id="A0A6A4L457"/>
<dbReference type="GO" id="GO:0051707">
    <property type="term" value="P:response to other organism"/>
    <property type="evidence" value="ECO:0007669"/>
    <property type="project" value="UniProtKB-ARBA"/>
</dbReference>
<evidence type="ECO:0000256" key="7">
    <source>
        <dbReference type="ARBA" id="ARBA00022737"/>
    </source>
</evidence>
<organism evidence="12 13">
    <name type="scientific">Rhododendron williamsianum</name>
    <dbReference type="NCBI Taxonomy" id="262921"/>
    <lineage>
        <taxon>Eukaryota</taxon>
        <taxon>Viridiplantae</taxon>
        <taxon>Streptophyta</taxon>
        <taxon>Embryophyta</taxon>
        <taxon>Tracheophyta</taxon>
        <taxon>Spermatophyta</taxon>
        <taxon>Magnoliopsida</taxon>
        <taxon>eudicotyledons</taxon>
        <taxon>Gunneridae</taxon>
        <taxon>Pentapetalae</taxon>
        <taxon>asterids</taxon>
        <taxon>Ericales</taxon>
        <taxon>Ericaceae</taxon>
        <taxon>Ericoideae</taxon>
        <taxon>Rhodoreae</taxon>
        <taxon>Rhododendron</taxon>
    </lineage>
</organism>
<dbReference type="Pfam" id="PF00560">
    <property type="entry name" value="LRR_1"/>
    <property type="match status" value="5"/>
</dbReference>
<keyword evidence="9 11" id="KW-0472">Membrane</keyword>
<evidence type="ECO:0000256" key="10">
    <source>
        <dbReference type="ARBA" id="ARBA00023180"/>
    </source>
</evidence>
<keyword evidence="8 11" id="KW-1133">Transmembrane helix</keyword>
<evidence type="ECO:0000256" key="1">
    <source>
        <dbReference type="ARBA" id="ARBA00004251"/>
    </source>
</evidence>
<reference evidence="12 13" key="1">
    <citation type="journal article" date="2019" name="Genome Biol. Evol.">
        <title>The Rhododendron genome and chromosomal organization provide insight into shared whole-genome duplications across the heath family (Ericaceae).</title>
        <authorList>
            <person name="Soza V.L."/>
            <person name="Lindsley D."/>
            <person name="Waalkes A."/>
            <person name="Ramage E."/>
            <person name="Patwardhan R.P."/>
            <person name="Burton J.N."/>
            <person name="Adey A."/>
            <person name="Kumar A."/>
            <person name="Qiu R."/>
            <person name="Shendure J."/>
            <person name="Hall B."/>
        </authorList>
    </citation>
    <scope>NUCLEOTIDE SEQUENCE [LARGE SCALE GENOMIC DNA]</scope>
    <source>
        <strain evidence="12">RSF 1966-606</strain>
    </source>
</reference>
<dbReference type="OrthoDB" id="442066at2759"/>
<dbReference type="FunFam" id="3.80.10.10:FF:000213">
    <property type="entry name" value="Tyrosine-sulfated glycopeptide receptor 1"/>
    <property type="match status" value="1"/>
</dbReference>
<dbReference type="Gene3D" id="3.80.10.10">
    <property type="entry name" value="Ribonuclease Inhibitor"/>
    <property type="match status" value="2"/>
</dbReference>
<dbReference type="PANTHER" id="PTHR48061:SF12">
    <property type="entry name" value="DISEASE RESISTANCE LIKE PROTEIN"/>
    <property type="match status" value="1"/>
</dbReference>
<dbReference type="SUPFAM" id="SSF52058">
    <property type="entry name" value="L domain-like"/>
    <property type="match status" value="2"/>
</dbReference>
<feature type="transmembrane region" description="Helical" evidence="11">
    <location>
        <begin position="748"/>
        <end position="768"/>
    </location>
</feature>
<evidence type="ECO:0000256" key="8">
    <source>
        <dbReference type="ARBA" id="ARBA00022989"/>
    </source>
</evidence>
<dbReference type="InterPro" id="IPR032675">
    <property type="entry name" value="LRR_dom_sf"/>
</dbReference>
<keyword evidence="13" id="KW-1185">Reference proteome</keyword>
<gene>
    <name evidence="12" type="ORF">C3L33_15134</name>
</gene>
<dbReference type="InterPro" id="IPR003591">
    <property type="entry name" value="Leu-rich_rpt_typical-subtyp"/>
</dbReference>
<proteinExistence type="inferred from homology"/>
<dbReference type="Proteomes" id="UP000428333">
    <property type="component" value="Linkage Group LG09"/>
</dbReference>
<accession>A0A6A4L457</accession>
<keyword evidence="5 11" id="KW-0812">Transmembrane</keyword>
<evidence type="ECO:0000256" key="11">
    <source>
        <dbReference type="SAM" id="Phobius"/>
    </source>
</evidence>
<dbReference type="FunFam" id="3.80.10.10:FF:000095">
    <property type="entry name" value="LRR receptor-like serine/threonine-protein kinase GSO1"/>
    <property type="match status" value="1"/>
</dbReference>
<comment type="subcellular location">
    <subcellularLocation>
        <location evidence="1">Cell membrane</location>
        <topology evidence="1">Single-pass type I membrane protein</topology>
    </subcellularLocation>
</comment>
<evidence type="ECO:0000256" key="6">
    <source>
        <dbReference type="ARBA" id="ARBA00022729"/>
    </source>
</evidence>
<dbReference type="PANTHER" id="PTHR48061">
    <property type="entry name" value="LEUCINE-RICH REPEAT RECEPTOR PROTEIN KINASE EMS1-LIKE-RELATED"/>
    <property type="match status" value="1"/>
</dbReference>
<sequence>MVNISSLVPSVLSNLSSLTTLNLEGCSLYGEFPMDIFRLPQLQILNVALNENLTDSLPEFQSNSRLEALIFQRTGLYGKLPDSIGRLESLLYLDLSQTSLSGTLPSSLGNLTRLTILDLHDCKFSGQIPSSFANLSQLNKFAIGTNNFDAGPLPLPPGKLHKLTFLYAREMNLLGGIPLLLANMTQLSYLAIGRNNLVGKIPSWFMNLTQLTLVDLAYNQFHGTIPRSITQLKRLDFLSLSFNSFTGIVELDMLMKLPNLVSLNLEENDLTVLTKNSTNGTLPKLRALALGSCNLVEFPSILRFQDKLQLLSLPKNKIRGKVPTWIWNSSKETMDVVNFHQNFLTGFEQQPTVIPWRFLTYFRLSSNKLQASLPLPPPSTIVYNVCNNALKGAIPPLMCHKNSLRIVDLSNNNLNGTIPPCLGSSNEDLLVLNLSGNSFHGSIPSTFTMNCQLLMIDLGRNQLQGPVPRSLANCAMLQCLVLKNNRIEDTFPSWLGDLPKLELLSLESNKFHGAIGGPRNNSMFPKLRIIDLSCNGFSGNLPTEYIRNWNGMKMINKEKLTYMHANPKLQYHPSASQLALYFVEVYLYDYSMRVVSKGTDRLYERIQSALVVVDLSNNTFIGDIPESFGSLSGLQLLNISNNKLTGIIPSSLAKLTELESLDVSQNLLSGHIPWQLTQLTFLSILNVSHNRLTGHIPQGKQFDTFDNSSYDGNLGLCGVPLSKSCRNSMTSPPSPPIFRGHDLEFSSGIYWMVIALGYGSGLVVGLVIGTTLTRRYHEWFVDTFGRRKKIQKKQKSKGRRT</sequence>
<keyword evidence="10" id="KW-0325">Glycoprotein</keyword>
<dbReference type="GO" id="GO:0005886">
    <property type="term" value="C:plasma membrane"/>
    <property type="evidence" value="ECO:0007669"/>
    <property type="project" value="UniProtKB-SubCell"/>
</dbReference>
<evidence type="ECO:0000313" key="12">
    <source>
        <dbReference type="EMBL" id="KAE9452960.1"/>
    </source>
</evidence>
<dbReference type="InterPro" id="IPR046956">
    <property type="entry name" value="RLP23-like"/>
</dbReference>
<dbReference type="InterPro" id="IPR001611">
    <property type="entry name" value="Leu-rich_rpt"/>
</dbReference>
<dbReference type="SMART" id="SM00369">
    <property type="entry name" value="LRR_TYP"/>
    <property type="match status" value="8"/>
</dbReference>
<name>A0A6A4L457_9ERIC</name>
<keyword evidence="4" id="KW-0433">Leucine-rich repeat</keyword>
<feature type="non-terminal residue" evidence="12">
    <location>
        <position position="1"/>
    </location>
</feature>
<keyword evidence="7" id="KW-0677">Repeat</keyword>
<keyword evidence="3" id="KW-1003">Cell membrane</keyword>
<dbReference type="GO" id="GO:0006952">
    <property type="term" value="P:defense response"/>
    <property type="evidence" value="ECO:0007669"/>
    <property type="project" value="UniProtKB-ARBA"/>
</dbReference>
<evidence type="ECO:0000256" key="4">
    <source>
        <dbReference type="ARBA" id="ARBA00022614"/>
    </source>
</evidence>
<evidence type="ECO:0000256" key="2">
    <source>
        <dbReference type="ARBA" id="ARBA00009592"/>
    </source>
</evidence>
<comment type="similarity">
    <text evidence="2">Belongs to the RLP family.</text>
</comment>